<evidence type="ECO:0000259" key="9">
    <source>
        <dbReference type="PROSITE" id="PS51294"/>
    </source>
</evidence>
<gene>
    <name evidence="10" type="ORF">SORBI_3008G020600</name>
</gene>
<evidence type="ECO:0000256" key="1">
    <source>
        <dbReference type="ARBA" id="ARBA00004123"/>
    </source>
</evidence>
<dbReference type="EMBL" id="CM000767">
    <property type="protein sequence ID" value="KXG22875.1"/>
    <property type="molecule type" value="Genomic_DNA"/>
</dbReference>
<evidence type="ECO:0000313" key="11">
    <source>
        <dbReference type="Proteomes" id="UP000000768"/>
    </source>
</evidence>
<keyword evidence="11" id="KW-1185">Reference proteome</keyword>
<evidence type="ECO:0000256" key="2">
    <source>
        <dbReference type="ARBA" id="ARBA00022737"/>
    </source>
</evidence>
<keyword evidence="6" id="KW-0539">Nucleus</keyword>
<comment type="subcellular location">
    <subcellularLocation>
        <location evidence="1">Nucleus</location>
    </subcellularLocation>
</comment>
<feature type="region of interest" description="Disordered" evidence="7">
    <location>
        <begin position="207"/>
        <end position="226"/>
    </location>
</feature>
<feature type="domain" description="Myb-like" evidence="8">
    <location>
        <begin position="11"/>
        <end position="63"/>
    </location>
</feature>
<reference evidence="11" key="2">
    <citation type="journal article" date="2018" name="Plant J.">
        <title>The Sorghum bicolor reference genome: improved assembly, gene annotations, a transcriptome atlas, and signatures of genome organization.</title>
        <authorList>
            <person name="McCormick R.F."/>
            <person name="Truong S.K."/>
            <person name="Sreedasyam A."/>
            <person name="Jenkins J."/>
            <person name="Shu S."/>
            <person name="Sims D."/>
            <person name="Kennedy M."/>
            <person name="Amirebrahimi M."/>
            <person name="Weers B.D."/>
            <person name="McKinley B."/>
            <person name="Mattison A."/>
            <person name="Morishige D.T."/>
            <person name="Grimwood J."/>
            <person name="Schmutz J."/>
            <person name="Mullet J.E."/>
        </authorList>
    </citation>
    <scope>NUCLEOTIDE SEQUENCE [LARGE SCALE GENOMIC DNA]</scope>
    <source>
        <strain evidence="11">cv. BTx623</strain>
    </source>
</reference>
<evidence type="ECO:0000259" key="8">
    <source>
        <dbReference type="PROSITE" id="PS50090"/>
    </source>
</evidence>
<keyword evidence="3" id="KW-0805">Transcription regulation</keyword>
<dbReference type="PANTHER" id="PTHR10641:SF1322">
    <property type="entry name" value="MYB DNA-BINDING DOMAIN SUPERFAMILY PROTEIN-RELATED"/>
    <property type="match status" value="1"/>
</dbReference>
<evidence type="ECO:0000313" key="10">
    <source>
        <dbReference type="EMBL" id="KXG22875.1"/>
    </source>
</evidence>
<evidence type="ECO:0000256" key="7">
    <source>
        <dbReference type="SAM" id="MobiDB-lite"/>
    </source>
</evidence>
<dbReference type="Gene3D" id="1.10.10.60">
    <property type="entry name" value="Homeodomain-like"/>
    <property type="match status" value="2"/>
</dbReference>
<dbReference type="STRING" id="4558.A0A1B6PBP7"/>
<accession>A0A1B6PBP7</accession>
<evidence type="ECO:0000256" key="6">
    <source>
        <dbReference type="ARBA" id="ARBA00023242"/>
    </source>
</evidence>
<proteinExistence type="predicted"/>
<dbReference type="SMART" id="SM00717">
    <property type="entry name" value="SANT"/>
    <property type="match status" value="2"/>
</dbReference>
<feature type="region of interest" description="Disordered" evidence="7">
    <location>
        <begin position="133"/>
        <end position="168"/>
    </location>
</feature>
<dbReference type="GO" id="GO:0009733">
    <property type="term" value="P:response to auxin"/>
    <property type="evidence" value="ECO:0000318"/>
    <property type="project" value="GO_Central"/>
</dbReference>
<dbReference type="FunFam" id="1.10.10.60:FF:000001">
    <property type="entry name" value="MYB-related transcription factor"/>
    <property type="match status" value="1"/>
</dbReference>
<feature type="domain" description="Myb-like" evidence="8">
    <location>
        <begin position="64"/>
        <end position="114"/>
    </location>
</feature>
<organism evidence="10 11">
    <name type="scientific">Sorghum bicolor</name>
    <name type="common">Sorghum</name>
    <name type="synonym">Sorghum vulgare</name>
    <dbReference type="NCBI Taxonomy" id="4558"/>
    <lineage>
        <taxon>Eukaryota</taxon>
        <taxon>Viridiplantae</taxon>
        <taxon>Streptophyta</taxon>
        <taxon>Embryophyta</taxon>
        <taxon>Tracheophyta</taxon>
        <taxon>Spermatophyta</taxon>
        <taxon>Magnoliopsida</taxon>
        <taxon>Liliopsida</taxon>
        <taxon>Poales</taxon>
        <taxon>Poaceae</taxon>
        <taxon>PACMAD clade</taxon>
        <taxon>Panicoideae</taxon>
        <taxon>Andropogonodae</taxon>
        <taxon>Andropogoneae</taxon>
        <taxon>Sorghinae</taxon>
        <taxon>Sorghum</taxon>
    </lineage>
</organism>
<protein>
    <submittedName>
        <fullName evidence="10">Uncharacterized protein</fullName>
    </submittedName>
</protein>
<dbReference type="InParanoid" id="A0A1B6PBP7"/>
<reference evidence="10 11" key="1">
    <citation type="journal article" date="2009" name="Nature">
        <title>The Sorghum bicolor genome and the diversification of grasses.</title>
        <authorList>
            <person name="Paterson A.H."/>
            <person name="Bowers J.E."/>
            <person name="Bruggmann R."/>
            <person name="Dubchak I."/>
            <person name="Grimwood J."/>
            <person name="Gundlach H."/>
            <person name="Haberer G."/>
            <person name="Hellsten U."/>
            <person name="Mitros T."/>
            <person name="Poliakov A."/>
            <person name="Schmutz J."/>
            <person name="Spannagl M."/>
            <person name="Tang H."/>
            <person name="Wang X."/>
            <person name="Wicker T."/>
            <person name="Bharti A.K."/>
            <person name="Chapman J."/>
            <person name="Feltus F.A."/>
            <person name="Gowik U."/>
            <person name="Grigoriev I.V."/>
            <person name="Lyons E."/>
            <person name="Maher C.A."/>
            <person name="Martis M."/>
            <person name="Narechania A."/>
            <person name="Otillar R.P."/>
            <person name="Penning B.W."/>
            <person name="Salamov A.A."/>
            <person name="Wang Y."/>
            <person name="Zhang L."/>
            <person name="Carpita N.C."/>
            <person name="Freeling M."/>
            <person name="Gingle A.R."/>
            <person name="Hash C.T."/>
            <person name="Keller B."/>
            <person name="Klein P."/>
            <person name="Kresovich S."/>
            <person name="McCann M.C."/>
            <person name="Ming R."/>
            <person name="Peterson D.G."/>
            <person name="Mehboob-ur-Rahman"/>
            <person name="Ware D."/>
            <person name="Westhoff P."/>
            <person name="Mayer K.F."/>
            <person name="Messing J."/>
            <person name="Rokhsar D.S."/>
        </authorList>
    </citation>
    <scope>NUCLEOTIDE SEQUENCE [LARGE SCALE GENOMIC DNA]</scope>
    <source>
        <strain evidence="11">cv. BTx623</strain>
    </source>
</reference>
<dbReference type="PANTHER" id="PTHR10641">
    <property type="entry name" value="MYB FAMILY TRANSCRIPTION FACTOR"/>
    <property type="match status" value="1"/>
</dbReference>
<dbReference type="InterPro" id="IPR001005">
    <property type="entry name" value="SANT/Myb"/>
</dbReference>
<evidence type="ECO:0000256" key="4">
    <source>
        <dbReference type="ARBA" id="ARBA00023125"/>
    </source>
</evidence>
<dbReference type="SUPFAM" id="SSF46689">
    <property type="entry name" value="Homeodomain-like"/>
    <property type="match status" value="1"/>
</dbReference>
<dbReference type="AlphaFoldDB" id="A0A1B6PBP7"/>
<keyword evidence="4" id="KW-0238">DNA-binding</keyword>
<feature type="domain" description="HTH myb-type" evidence="9">
    <location>
        <begin position="11"/>
        <end position="67"/>
    </location>
</feature>
<evidence type="ECO:0000256" key="5">
    <source>
        <dbReference type="ARBA" id="ARBA00023163"/>
    </source>
</evidence>
<dbReference type="GO" id="GO:0000976">
    <property type="term" value="F:transcription cis-regulatory region binding"/>
    <property type="evidence" value="ECO:0007669"/>
    <property type="project" value="UniProtKB-ARBA"/>
</dbReference>
<feature type="domain" description="HTH myb-type" evidence="9">
    <location>
        <begin position="68"/>
        <end position="118"/>
    </location>
</feature>
<evidence type="ECO:0000256" key="3">
    <source>
        <dbReference type="ARBA" id="ARBA00023015"/>
    </source>
</evidence>
<dbReference type="Pfam" id="PF00249">
    <property type="entry name" value="Myb_DNA-binding"/>
    <property type="match status" value="2"/>
</dbReference>
<dbReference type="GO" id="GO:1901141">
    <property type="term" value="P:regulation of lignin biosynthetic process"/>
    <property type="evidence" value="ECO:0007669"/>
    <property type="project" value="UniProtKB-ARBA"/>
</dbReference>
<keyword evidence="5" id="KW-0804">Transcription</keyword>
<sequence length="319" mass="35455">MGRPPWCECDKAGIKKGPWTPEEDLTLVSYIHEHGAGRWRLVPASTGLLRCSKSCRLRWTNYLRPGIRRGNFSPREERVIVHLQSLLGNRWAAIASHLPQRTDNDIKNYWNTHLKKKLQEEKEKQQAAIFAAAGHVDDDRRHRRHDVTASSPLSKDDGSYGYARPAACSSSTAADEVTQLLIARRHSSSSSSSYPSSMDNISKLLKGFLKSSPPPAQDDDAADSKLKPSAIDDDVVVHPFVTFDHMSGTTGSALPPISDVASTAPPQQVLTTGHGCFHDEAQQQQQQLSSIENWLFDEPNKQQRMENSDGCCSLLPMLF</sequence>
<dbReference type="Gramene" id="KXG22875">
    <property type="protein sequence ID" value="KXG22875"/>
    <property type="gene ID" value="SORBI_3008G020600"/>
</dbReference>
<keyword evidence="2" id="KW-0677">Repeat</keyword>
<dbReference type="InterPro" id="IPR015495">
    <property type="entry name" value="Myb_TF_plants"/>
</dbReference>
<dbReference type="InterPro" id="IPR009057">
    <property type="entry name" value="Homeodomain-like_sf"/>
</dbReference>
<name>A0A1B6PBP7_SORBI</name>
<dbReference type="InterPro" id="IPR017930">
    <property type="entry name" value="Myb_dom"/>
</dbReference>
<dbReference type="PROSITE" id="PS51294">
    <property type="entry name" value="HTH_MYB"/>
    <property type="match status" value="2"/>
</dbReference>
<dbReference type="GO" id="GO:0003700">
    <property type="term" value="F:DNA-binding transcription factor activity"/>
    <property type="evidence" value="ECO:0007669"/>
    <property type="project" value="UniProtKB-ARBA"/>
</dbReference>
<dbReference type="eggNOG" id="KOG0048">
    <property type="taxonomic scope" value="Eukaryota"/>
</dbReference>
<dbReference type="Proteomes" id="UP000000768">
    <property type="component" value="Chromosome 8"/>
</dbReference>
<dbReference type="OMA" id="PPWCECD"/>
<dbReference type="CDD" id="cd00167">
    <property type="entry name" value="SANT"/>
    <property type="match status" value="2"/>
</dbReference>
<dbReference type="GO" id="GO:0005634">
    <property type="term" value="C:nucleus"/>
    <property type="evidence" value="ECO:0007669"/>
    <property type="project" value="UniProtKB-SubCell"/>
</dbReference>
<dbReference type="OrthoDB" id="2143914at2759"/>
<dbReference type="SMR" id="A0A1B6PBP7"/>
<dbReference type="PROSITE" id="PS50090">
    <property type="entry name" value="MYB_LIKE"/>
    <property type="match status" value="2"/>
</dbReference>